<protein>
    <submittedName>
        <fullName evidence="1">Uncharacterized protein</fullName>
    </submittedName>
</protein>
<accession>A0A0A9GBC6</accession>
<reference evidence="1" key="1">
    <citation type="submission" date="2014-09" db="EMBL/GenBank/DDBJ databases">
        <authorList>
            <person name="Magalhaes I.L.F."/>
            <person name="Oliveira U."/>
            <person name="Santos F.R."/>
            <person name="Vidigal T.H.D.A."/>
            <person name="Brescovit A.D."/>
            <person name="Santos A.J."/>
        </authorList>
    </citation>
    <scope>NUCLEOTIDE SEQUENCE</scope>
    <source>
        <tissue evidence="1">Shoot tissue taken approximately 20 cm above the soil surface</tissue>
    </source>
</reference>
<reference evidence="1" key="2">
    <citation type="journal article" date="2015" name="Data Brief">
        <title>Shoot transcriptome of the giant reed, Arundo donax.</title>
        <authorList>
            <person name="Barrero R.A."/>
            <person name="Guerrero F.D."/>
            <person name="Moolhuijzen P."/>
            <person name="Goolsby J.A."/>
            <person name="Tidwell J."/>
            <person name="Bellgard S.E."/>
            <person name="Bellgard M.I."/>
        </authorList>
    </citation>
    <scope>NUCLEOTIDE SEQUENCE</scope>
    <source>
        <tissue evidence="1">Shoot tissue taken approximately 20 cm above the soil surface</tissue>
    </source>
</reference>
<name>A0A0A9GBC6_ARUDO</name>
<organism evidence="1">
    <name type="scientific">Arundo donax</name>
    <name type="common">Giant reed</name>
    <name type="synonym">Donax arundinaceus</name>
    <dbReference type="NCBI Taxonomy" id="35708"/>
    <lineage>
        <taxon>Eukaryota</taxon>
        <taxon>Viridiplantae</taxon>
        <taxon>Streptophyta</taxon>
        <taxon>Embryophyta</taxon>
        <taxon>Tracheophyta</taxon>
        <taxon>Spermatophyta</taxon>
        <taxon>Magnoliopsida</taxon>
        <taxon>Liliopsida</taxon>
        <taxon>Poales</taxon>
        <taxon>Poaceae</taxon>
        <taxon>PACMAD clade</taxon>
        <taxon>Arundinoideae</taxon>
        <taxon>Arundineae</taxon>
        <taxon>Arundo</taxon>
    </lineage>
</organism>
<dbReference type="EMBL" id="GBRH01177152">
    <property type="protein sequence ID" value="JAE20744.1"/>
    <property type="molecule type" value="Transcribed_RNA"/>
</dbReference>
<sequence>MFWRTITCSETGPSKALPISLRPGTALSSKVFCLSSGWRKSSASRPRAAAGEARAVAAATTTTRLRRGRLEEDDDVEKSFGVQ</sequence>
<dbReference type="AlphaFoldDB" id="A0A0A9GBC6"/>
<evidence type="ECO:0000313" key="1">
    <source>
        <dbReference type="EMBL" id="JAE20744.1"/>
    </source>
</evidence>
<proteinExistence type="predicted"/>